<keyword evidence="3" id="KW-0378">Hydrolase</keyword>
<dbReference type="Pfam" id="PF01321">
    <property type="entry name" value="Creatinase_N"/>
    <property type="match status" value="1"/>
</dbReference>
<dbReference type="Proteomes" id="UP000311605">
    <property type="component" value="Unassembled WGS sequence"/>
</dbReference>
<dbReference type="SUPFAM" id="SSF53092">
    <property type="entry name" value="Creatinase/prolidase N-terminal domain"/>
    <property type="match status" value="1"/>
</dbReference>
<dbReference type="InterPro" id="IPR050659">
    <property type="entry name" value="Peptidase_M24B"/>
</dbReference>
<dbReference type="InterPro" id="IPR036005">
    <property type="entry name" value="Creatinase/aminopeptidase-like"/>
</dbReference>
<organism evidence="3 4">
    <name type="scientific">Aliirhizobium smilacinae</name>
    <dbReference type="NCBI Taxonomy" id="1395944"/>
    <lineage>
        <taxon>Bacteria</taxon>
        <taxon>Pseudomonadati</taxon>
        <taxon>Pseudomonadota</taxon>
        <taxon>Alphaproteobacteria</taxon>
        <taxon>Hyphomicrobiales</taxon>
        <taxon>Rhizobiaceae</taxon>
        <taxon>Aliirhizobium</taxon>
    </lineage>
</organism>
<feature type="domain" description="Creatinase N-terminal" evidence="2">
    <location>
        <begin position="6"/>
        <end position="173"/>
    </location>
</feature>
<keyword evidence="3" id="KW-0645">Protease</keyword>
<dbReference type="AlphaFoldDB" id="A0A5C4XAA0"/>
<dbReference type="Gene3D" id="3.40.350.10">
    <property type="entry name" value="Creatinase/prolidase N-terminal domain"/>
    <property type="match status" value="1"/>
</dbReference>
<name>A0A5C4XAA0_9HYPH</name>
<gene>
    <name evidence="3" type="ORF">FHP24_26450</name>
</gene>
<dbReference type="InterPro" id="IPR000994">
    <property type="entry name" value="Pept_M24"/>
</dbReference>
<reference evidence="3 4" key="1">
    <citation type="submission" date="2019-06" db="EMBL/GenBank/DDBJ databases">
        <title>The draft genome of Rhizobium smilacinae PTYR-5.</title>
        <authorList>
            <person name="Liu L."/>
            <person name="Li L."/>
            <person name="Zhang X."/>
        </authorList>
    </citation>
    <scope>NUCLEOTIDE SEQUENCE [LARGE SCALE GENOMIC DNA]</scope>
    <source>
        <strain evidence="3 4">PTYR-5</strain>
    </source>
</reference>
<dbReference type="Gene3D" id="3.90.230.10">
    <property type="entry name" value="Creatinase/methionine aminopeptidase superfamily"/>
    <property type="match status" value="1"/>
</dbReference>
<dbReference type="GO" id="GO:0004177">
    <property type="term" value="F:aminopeptidase activity"/>
    <property type="evidence" value="ECO:0007669"/>
    <property type="project" value="UniProtKB-KW"/>
</dbReference>
<evidence type="ECO:0000259" key="1">
    <source>
        <dbReference type="Pfam" id="PF00557"/>
    </source>
</evidence>
<dbReference type="InterPro" id="IPR000587">
    <property type="entry name" value="Creatinase_N"/>
</dbReference>
<dbReference type="SUPFAM" id="SSF55920">
    <property type="entry name" value="Creatinase/aminopeptidase"/>
    <property type="match status" value="1"/>
</dbReference>
<dbReference type="PANTHER" id="PTHR46112:SF2">
    <property type="entry name" value="XAA-PRO AMINOPEPTIDASE P-RELATED"/>
    <property type="match status" value="1"/>
</dbReference>
<evidence type="ECO:0000313" key="3">
    <source>
        <dbReference type="EMBL" id="TNM60337.1"/>
    </source>
</evidence>
<dbReference type="OrthoDB" id="9806388at2"/>
<sequence length="398" mass="43335">MLLNQNRLLREMDHCGFDAIIGTAAENVTYLSGFWALPQWIRPGPQAYALQSRKGDAVDMSSIITSSGTLDLVADQDVTVERVRRYGEFSFQAGSNDKLDRASRKLMAMQAGTCFAHPIEALAAEIKELSLERSRIGIDIDGLQPGYLEKLKASVPDAHFVDATSTLRKVRTVKTSEEIARLRRVGQIAEQAVDAALGAAHAGMTEVEMARVFHTTTVQADAVPVLGCIGFGERSALMNVQPSDRELRQGDVIRFDVGGRYKHYRADIARIAMFGQNSEAVNQLYAALRSGVELGARLARPGAKASEVFLSVCEEVRRCGIANYQRNHVGHGIGLDGYDAPLLSASSKDVLEEGMVICIETPYYQIGAYGLQVEDMFVITAEGAERLTDAGPLKVIAP</sequence>
<keyword evidence="3" id="KW-0031">Aminopeptidase</keyword>
<dbReference type="EMBL" id="VDMN01000009">
    <property type="protein sequence ID" value="TNM60337.1"/>
    <property type="molecule type" value="Genomic_DNA"/>
</dbReference>
<keyword evidence="4" id="KW-1185">Reference proteome</keyword>
<evidence type="ECO:0000259" key="2">
    <source>
        <dbReference type="Pfam" id="PF01321"/>
    </source>
</evidence>
<feature type="domain" description="Peptidase M24" evidence="1">
    <location>
        <begin position="181"/>
        <end position="381"/>
    </location>
</feature>
<dbReference type="InterPro" id="IPR029149">
    <property type="entry name" value="Creatin/AminoP/Spt16_N"/>
</dbReference>
<accession>A0A5C4XAA0</accession>
<dbReference type="CDD" id="cd01066">
    <property type="entry name" value="APP_MetAP"/>
    <property type="match status" value="1"/>
</dbReference>
<comment type="caution">
    <text evidence="3">The sequence shown here is derived from an EMBL/GenBank/DDBJ whole genome shotgun (WGS) entry which is preliminary data.</text>
</comment>
<protein>
    <submittedName>
        <fullName evidence="3">Aminopeptidase P family protein</fullName>
    </submittedName>
</protein>
<proteinExistence type="predicted"/>
<dbReference type="Pfam" id="PF00557">
    <property type="entry name" value="Peptidase_M24"/>
    <property type="match status" value="1"/>
</dbReference>
<evidence type="ECO:0000313" key="4">
    <source>
        <dbReference type="Proteomes" id="UP000311605"/>
    </source>
</evidence>
<dbReference type="PANTHER" id="PTHR46112">
    <property type="entry name" value="AMINOPEPTIDASE"/>
    <property type="match status" value="1"/>
</dbReference>